<sequence>MEIFNVVTAQGKARVEELAARFNVSSVTIRSDLTFLEENGYIVRSHGAAIPNTGVIAELSVHEKRHRNSGVKSQIGLAAAKLINSGDAVILDSGTTTREIAGHLRGLENVVVMTNGLDVAVELVSSPGVEVVCTGGVLRKSAMSFSGSQAEACLKNFCFDKVFLGVDGFDLRAGITTHNEQEASLNRLMCEISDQVIAVADSTKFGKRGYHMIRDFADIDILVTDSGIPDEYVERLREAHVEVIIAEKEK</sequence>
<dbReference type="Proteomes" id="UP000028681">
    <property type="component" value="Chromosome"/>
</dbReference>
<evidence type="ECO:0000313" key="5">
    <source>
        <dbReference type="Proteomes" id="UP000028681"/>
    </source>
</evidence>
<dbReference type="InterPro" id="IPR050313">
    <property type="entry name" value="Carb_Metab_HTH_regulators"/>
</dbReference>
<dbReference type="NCBIfam" id="NF040755">
    <property type="entry name" value="AgaR"/>
    <property type="match status" value="1"/>
</dbReference>
<dbReference type="InterPro" id="IPR037171">
    <property type="entry name" value="NagB/RpiA_transferase-like"/>
</dbReference>
<dbReference type="PANTHER" id="PTHR30363:SF44">
    <property type="entry name" value="AGA OPERON TRANSCRIPTIONAL REPRESSOR-RELATED"/>
    <property type="match status" value="1"/>
</dbReference>
<evidence type="ECO:0000259" key="3">
    <source>
        <dbReference type="PROSITE" id="PS51000"/>
    </source>
</evidence>
<dbReference type="Pfam" id="PF08220">
    <property type="entry name" value="HTH_DeoR"/>
    <property type="match status" value="1"/>
</dbReference>
<dbReference type="HOGENOM" id="CLU_060699_3_1_6"/>
<dbReference type="InterPro" id="IPR047779">
    <property type="entry name" value="AgaR-like"/>
</dbReference>
<dbReference type="InterPro" id="IPR001034">
    <property type="entry name" value="DeoR_HTH"/>
</dbReference>
<dbReference type="AlphaFoldDB" id="A0A076LEZ9"/>
<reference evidence="4 5" key="1">
    <citation type="journal article" date="2012" name="PLoS ONE">
        <title>Edwardsiella comparative phylogenomics reveal the new intra/inter-species taxonomic relationships, virulence evolution and niche adaptation mechanisms.</title>
        <authorList>
            <person name="Yang M."/>
            <person name="Lv Y."/>
            <person name="Xiao J."/>
            <person name="Wu H."/>
            <person name="Zheng H."/>
            <person name="Liu Q."/>
            <person name="Zhang Y."/>
            <person name="Wang Q."/>
        </authorList>
    </citation>
    <scope>NUCLEOTIDE SEQUENCE [LARGE SCALE GENOMIC DNA]</scope>
    <source>
        <strain evidence="5">080813</strain>
    </source>
</reference>
<dbReference type="SUPFAM" id="SSF100950">
    <property type="entry name" value="NagB/RpiA/CoA transferase-like"/>
    <property type="match status" value="1"/>
</dbReference>
<accession>A0A076LEZ9</accession>
<dbReference type="GO" id="GO:0003700">
    <property type="term" value="F:DNA-binding transcription factor activity"/>
    <property type="evidence" value="ECO:0007669"/>
    <property type="project" value="InterPro"/>
</dbReference>
<keyword evidence="1" id="KW-0805">Transcription regulation</keyword>
<dbReference type="EMBL" id="CP006664">
    <property type="protein sequence ID" value="AIJ07100.1"/>
    <property type="molecule type" value="Genomic_DNA"/>
</dbReference>
<evidence type="ECO:0000256" key="1">
    <source>
        <dbReference type="ARBA" id="ARBA00023015"/>
    </source>
</evidence>
<dbReference type="SMART" id="SM00420">
    <property type="entry name" value="HTH_DEOR"/>
    <property type="match status" value="1"/>
</dbReference>
<dbReference type="KEGG" id="ete:ETEE_0629"/>
<dbReference type="SMART" id="SM01134">
    <property type="entry name" value="DeoRC"/>
    <property type="match status" value="1"/>
</dbReference>
<dbReference type="Gene3D" id="1.10.10.10">
    <property type="entry name" value="Winged helix-like DNA-binding domain superfamily/Winged helix DNA-binding domain"/>
    <property type="match status" value="1"/>
</dbReference>
<gene>
    <name evidence="4" type="ORF">ETEE_0629</name>
</gene>
<feature type="domain" description="HTH deoR-type" evidence="3">
    <location>
        <begin position="1"/>
        <end position="51"/>
    </location>
</feature>
<dbReference type="InterPro" id="IPR036390">
    <property type="entry name" value="WH_DNA-bd_sf"/>
</dbReference>
<dbReference type="Gene3D" id="3.40.50.1360">
    <property type="match status" value="1"/>
</dbReference>
<keyword evidence="2" id="KW-0804">Transcription</keyword>
<dbReference type="InterPro" id="IPR036388">
    <property type="entry name" value="WH-like_DNA-bd_sf"/>
</dbReference>
<evidence type="ECO:0000256" key="2">
    <source>
        <dbReference type="ARBA" id="ARBA00023163"/>
    </source>
</evidence>
<evidence type="ECO:0000313" key="4">
    <source>
        <dbReference type="EMBL" id="AIJ07100.1"/>
    </source>
</evidence>
<organism evidence="4 5">
    <name type="scientific">Edwardsiella anguillarum ET080813</name>
    <dbReference type="NCBI Taxonomy" id="667120"/>
    <lineage>
        <taxon>Bacteria</taxon>
        <taxon>Pseudomonadati</taxon>
        <taxon>Pseudomonadota</taxon>
        <taxon>Gammaproteobacteria</taxon>
        <taxon>Enterobacterales</taxon>
        <taxon>Hafniaceae</taxon>
        <taxon>Edwardsiella</taxon>
    </lineage>
</organism>
<dbReference type="InterPro" id="IPR014036">
    <property type="entry name" value="DeoR-like_C"/>
</dbReference>
<dbReference type="PRINTS" id="PR00037">
    <property type="entry name" value="HTHLACR"/>
</dbReference>
<dbReference type="PROSITE" id="PS51000">
    <property type="entry name" value="HTH_DEOR_2"/>
    <property type="match status" value="1"/>
</dbReference>
<dbReference type="PANTHER" id="PTHR30363">
    <property type="entry name" value="HTH-TYPE TRANSCRIPTIONAL REGULATOR SRLR-RELATED"/>
    <property type="match status" value="1"/>
</dbReference>
<proteinExistence type="predicted"/>
<protein>
    <submittedName>
        <fullName evidence="4">Transcriptional regulator, DeoR family</fullName>
    </submittedName>
</protein>
<name>A0A076LEZ9_9GAMM</name>
<dbReference type="SUPFAM" id="SSF46785">
    <property type="entry name" value="Winged helix' DNA-binding domain"/>
    <property type="match status" value="1"/>
</dbReference>
<dbReference type="Pfam" id="PF00455">
    <property type="entry name" value="DeoRC"/>
    <property type="match status" value="1"/>
</dbReference>